<protein>
    <submittedName>
        <fullName evidence="1">Uncharacterized protein</fullName>
    </submittedName>
</protein>
<reference evidence="1" key="1">
    <citation type="submission" date="2021-08" db="EMBL/GenBank/DDBJ databases">
        <title>WGS assembly of Ceratopteris richardii.</title>
        <authorList>
            <person name="Marchant D.B."/>
            <person name="Chen G."/>
            <person name="Jenkins J."/>
            <person name="Shu S."/>
            <person name="Leebens-Mack J."/>
            <person name="Grimwood J."/>
            <person name="Schmutz J."/>
            <person name="Soltis P."/>
            <person name="Soltis D."/>
            <person name="Chen Z.-H."/>
        </authorList>
    </citation>
    <scope>NUCLEOTIDE SEQUENCE</scope>
    <source>
        <strain evidence="1">Whitten #5841</strain>
        <tissue evidence="1">Leaf</tissue>
    </source>
</reference>
<dbReference type="Proteomes" id="UP000825935">
    <property type="component" value="Chromosome 25"/>
</dbReference>
<evidence type="ECO:0000313" key="2">
    <source>
        <dbReference type="Proteomes" id="UP000825935"/>
    </source>
</evidence>
<evidence type="ECO:0000313" key="1">
    <source>
        <dbReference type="EMBL" id="KAH7297981.1"/>
    </source>
</evidence>
<gene>
    <name evidence="1" type="ORF">KP509_25G021900</name>
</gene>
<proteinExistence type="predicted"/>
<keyword evidence="2" id="KW-1185">Reference proteome</keyword>
<dbReference type="AlphaFoldDB" id="A0A8T2RPR5"/>
<comment type="caution">
    <text evidence="1">The sequence shown here is derived from an EMBL/GenBank/DDBJ whole genome shotgun (WGS) entry which is preliminary data.</text>
</comment>
<name>A0A8T2RPR5_CERRI</name>
<accession>A0A8T2RPR5</accession>
<dbReference type="EMBL" id="CM035430">
    <property type="protein sequence ID" value="KAH7297981.1"/>
    <property type="molecule type" value="Genomic_DNA"/>
</dbReference>
<sequence>MHHASACSEFWNSTTRLFCCIRIPEGGEVKGLGATRSLQQCIYFPCSSSHGLFLLSVACAFGLSRFAGKAVLLFSVLCLRQIWMNATPILLAEARKDIHQKPETVVELKDQRNAPIITGNYMAFLFTGQSRREDITEFVASETLEKTKTKLMMLEEEKQNARILVDHLDYAAARTHPPIEP</sequence>
<organism evidence="1 2">
    <name type="scientific">Ceratopteris richardii</name>
    <name type="common">Triangle waterfern</name>
    <dbReference type="NCBI Taxonomy" id="49495"/>
    <lineage>
        <taxon>Eukaryota</taxon>
        <taxon>Viridiplantae</taxon>
        <taxon>Streptophyta</taxon>
        <taxon>Embryophyta</taxon>
        <taxon>Tracheophyta</taxon>
        <taxon>Polypodiopsida</taxon>
        <taxon>Polypodiidae</taxon>
        <taxon>Polypodiales</taxon>
        <taxon>Pteridineae</taxon>
        <taxon>Pteridaceae</taxon>
        <taxon>Parkerioideae</taxon>
        <taxon>Ceratopteris</taxon>
    </lineage>
</organism>